<proteinExistence type="predicted"/>
<dbReference type="SUPFAM" id="SSF52047">
    <property type="entry name" value="RNI-like"/>
    <property type="match status" value="1"/>
</dbReference>
<sequence length="386" mass="45157">MGTTIENMSKFIESQRNLKVILIGSSEDDFPIIWQSTLMHVDTLVHIQISSIIFNPSPFQLYDLALFKNLEILEIEYCDNFIFSDYNQMESTAFQKMKRISLKTCRDFPSHFIEILFSQAKENMLQVELFGLEDYESIFQSCIKHCKRITRFHGSIVIQQTSLLLEMLKTCKELQDILIEDLSHEPERVCTSIAYFDPNNFIRQLGEAMPTNVHMLTLKINWVFTAKSLDDLFKKFKATNLRILDFSGLSFISDEHLEVIIKRCGGKSKELYLTHSYYFSDEVIEKAQNSFRKVVFVKDQSLSNELDDFDDFDDYDDLMLDEILSLQMEDEFIYGCYQDDYGELYGSYYDDSEGEEEEEEELYSDDNSGDADSEKDDDDYDSEQSE</sequence>
<dbReference type="AlphaFoldDB" id="A0A8H3X2F4"/>
<evidence type="ECO:0000313" key="2">
    <source>
        <dbReference type="EMBL" id="KAF0387763.1"/>
    </source>
</evidence>
<dbReference type="OrthoDB" id="2404676at2759"/>
<reference evidence="2 3" key="1">
    <citation type="journal article" date="2019" name="Environ. Microbiol.">
        <title>At the nexus of three kingdoms: the genome of the mycorrhizal fungus Gigaspora margarita provides insights into plant, endobacterial and fungal interactions.</title>
        <authorList>
            <person name="Venice F."/>
            <person name="Ghignone S."/>
            <person name="Salvioli di Fossalunga A."/>
            <person name="Amselem J."/>
            <person name="Novero M."/>
            <person name="Xianan X."/>
            <person name="Sedzielewska Toro K."/>
            <person name="Morin E."/>
            <person name="Lipzen A."/>
            <person name="Grigoriev I.V."/>
            <person name="Henrissat B."/>
            <person name="Martin F.M."/>
            <person name="Bonfante P."/>
        </authorList>
    </citation>
    <scope>NUCLEOTIDE SEQUENCE [LARGE SCALE GENOMIC DNA]</scope>
    <source>
        <strain evidence="2 3">BEG34</strain>
    </source>
</reference>
<feature type="region of interest" description="Disordered" evidence="1">
    <location>
        <begin position="345"/>
        <end position="386"/>
    </location>
</feature>
<accession>A0A8H3X2F4</accession>
<feature type="compositionally biased region" description="Acidic residues" evidence="1">
    <location>
        <begin position="350"/>
        <end position="386"/>
    </location>
</feature>
<dbReference type="InterPro" id="IPR032675">
    <property type="entry name" value="LRR_dom_sf"/>
</dbReference>
<comment type="caution">
    <text evidence="2">The sequence shown here is derived from an EMBL/GenBank/DDBJ whole genome shotgun (WGS) entry which is preliminary data.</text>
</comment>
<gene>
    <name evidence="2" type="ORF">F8M41_011167</name>
</gene>
<dbReference type="Proteomes" id="UP000439903">
    <property type="component" value="Unassembled WGS sequence"/>
</dbReference>
<protein>
    <submittedName>
        <fullName evidence="2">RNI-like protein</fullName>
    </submittedName>
</protein>
<evidence type="ECO:0000256" key="1">
    <source>
        <dbReference type="SAM" id="MobiDB-lite"/>
    </source>
</evidence>
<keyword evidence="3" id="KW-1185">Reference proteome</keyword>
<name>A0A8H3X2F4_GIGMA</name>
<evidence type="ECO:0000313" key="3">
    <source>
        <dbReference type="Proteomes" id="UP000439903"/>
    </source>
</evidence>
<dbReference type="EMBL" id="WTPW01002292">
    <property type="protein sequence ID" value="KAF0387763.1"/>
    <property type="molecule type" value="Genomic_DNA"/>
</dbReference>
<organism evidence="2 3">
    <name type="scientific">Gigaspora margarita</name>
    <dbReference type="NCBI Taxonomy" id="4874"/>
    <lineage>
        <taxon>Eukaryota</taxon>
        <taxon>Fungi</taxon>
        <taxon>Fungi incertae sedis</taxon>
        <taxon>Mucoromycota</taxon>
        <taxon>Glomeromycotina</taxon>
        <taxon>Glomeromycetes</taxon>
        <taxon>Diversisporales</taxon>
        <taxon>Gigasporaceae</taxon>
        <taxon>Gigaspora</taxon>
    </lineage>
</organism>
<dbReference type="Gene3D" id="3.80.10.10">
    <property type="entry name" value="Ribonuclease Inhibitor"/>
    <property type="match status" value="1"/>
</dbReference>